<dbReference type="Pfam" id="PF11901">
    <property type="entry name" value="DM9"/>
    <property type="match status" value="1"/>
</dbReference>
<dbReference type="AlphaFoldDB" id="A0A0H2SCX8"/>
<dbReference type="PANTHER" id="PTHR31649:SF1">
    <property type="entry name" value="FARNESOIC ACID O-METHYL TRANSFERASE DOMAIN-CONTAINING PROTEIN"/>
    <property type="match status" value="1"/>
</dbReference>
<evidence type="ECO:0000313" key="1">
    <source>
        <dbReference type="EMBL" id="KLO14816.1"/>
    </source>
</evidence>
<evidence type="ECO:0000313" key="2">
    <source>
        <dbReference type="Proteomes" id="UP000053477"/>
    </source>
</evidence>
<proteinExistence type="predicted"/>
<organism evidence="1 2">
    <name type="scientific">Schizopora paradoxa</name>
    <dbReference type="NCBI Taxonomy" id="27342"/>
    <lineage>
        <taxon>Eukaryota</taxon>
        <taxon>Fungi</taxon>
        <taxon>Dikarya</taxon>
        <taxon>Basidiomycota</taxon>
        <taxon>Agaricomycotina</taxon>
        <taxon>Agaricomycetes</taxon>
        <taxon>Hymenochaetales</taxon>
        <taxon>Schizoporaceae</taxon>
        <taxon>Schizopora</taxon>
    </lineage>
</organism>
<protein>
    <submittedName>
        <fullName evidence="1">Uncharacterized protein</fullName>
    </submittedName>
</protein>
<reference evidence="1 2" key="1">
    <citation type="submission" date="2015-04" db="EMBL/GenBank/DDBJ databases">
        <title>Complete genome sequence of Schizopora paradoxa KUC8140, a cosmopolitan wood degrader in East Asia.</title>
        <authorList>
            <consortium name="DOE Joint Genome Institute"/>
            <person name="Min B."/>
            <person name="Park H."/>
            <person name="Jang Y."/>
            <person name="Kim J.-J."/>
            <person name="Kim K.H."/>
            <person name="Pangilinan J."/>
            <person name="Lipzen A."/>
            <person name="Riley R."/>
            <person name="Grigoriev I.V."/>
            <person name="Spatafora J.W."/>
            <person name="Choi I.-G."/>
        </authorList>
    </citation>
    <scope>NUCLEOTIDE SEQUENCE [LARGE SCALE GENOMIC DNA]</scope>
    <source>
        <strain evidence="1 2">KUC8140</strain>
    </source>
</reference>
<sequence length="179" mass="19683">MSPPPAGFRVPLNLNSSFPPHEQALDPPCKDGEGNAVYFGSALFLTAVIPCKITPNENRPCSVPYGGKELKHRGRFDLLPFTQNMELVPTTNGRIPPGRMAVEGGYEGSERQYTLYHGVAKHEHGGTVVLVPGKVGKHLGTGGCIYTFENVEYFAENYDVLCWKESSLFVELRPATFQL</sequence>
<accession>A0A0H2SCX8</accession>
<dbReference type="Proteomes" id="UP000053477">
    <property type="component" value="Unassembled WGS sequence"/>
</dbReference>
<keyword evidence="2" id="KW-1185">Reference proteome</keyword>
<dbReference type="InParanoid" id="A0A0H2SCX8"/>
<dbReference type="InterPro" id="IPR006616">
    <property type="entry name" value="DM9_repeat"/>
</dbReference>
<dbReference type="EMBL" id="KQ085938">
    <property type="protein sequence ID" value="KLO14816.1"/>
    <property type="molecule type" value="Genomic_DNA"/>
</dbReference>
<dbReference type="STRING" id="27342.A0A0H2SCX8"/>
<name>A0A0H2SCX8_9AGAM</name>
<dbReference type="OrthoDB" id="2142040at2759"/>
<dbReference type="PANTHER" id="PTHR31649">
    <property type="entry name" value="AGAP009604-PA"/>
    <property type="match status" value="1"/>
</dbReference>
<gene>
    <name evidence="1" type="ORF">SCHPADRAFT_996326</name>
</gene>